<accession>A0AAD7USM4</accession>
<comment type="caution">
    <text evidence="1">The sequence shown here is derived from an EMBL/GenBank/DDBJ whole genome shotgun (WGS) entry which is preliminary data.</text>
</comment>
<evidence type="ECO:0000313" key="2">
    <source>
        <dbReference type="Proteomes" id="UP001234581"/>
    </source>
</evidence>
<dbReference type="AlphaFoldDB" id="A0AAD7USM4"/>
<reference evidence="1 2" key="1">
    <citation type="submission" date="2023-03" db="EMBL/GenBank/DDBJ databases">
        <title>Genome sequence of Lichtheimia ornata CBS 291.66.</title>
        <authorList>
            <person name="Mohabir J.T."/>
            <person name="Shea T.P."/>
            <person name="Kurbessoian T."/>
            <person name="Berby B."/>
            <person name="Fontaine J."/>
            <person name="Livny J."/>
            <person name="Gnirke A."/>
            <person name="Stajich J.E."/>
            <person name="Cuomo C.A."/>
        </authorList>
    </citation>
    <scope>NUCLEOTIDE SEQUENCE [LARGE SCALE GENOMIC DNA]</scope>
    <source>
        <strain evidence="1">CBS 291.66</strain>
    </source>
</reference>
<dbReference type="SUPFAM" id="SSF52047">
    <property type="entry name" value="RNI-like"/>
    <property type="match status" value="2"/>
</dbReference>
<proteinExistence type="predicted"/>
<evidence type="ECO:0000313" key="1">
    <source>
        <dbReference type="EMBL" id="KAJ8652396.1"/>
    </source>
</evidence>
<organism evidence="1 2">
    <name type="scientific">Lichtheimia ornata</name>
    <dbReference type="NCBI Taxonomy" id="688661"/>
    <lineage>
        <taxon>Eukaryota</taxon>
        <taxon>Fungi</taxon>
        <taxon>Fungi incertae sedis</taxon>
        <taxon>Mucoromycota</taxon>
        <taxon>Mucoromycotina</taxon>
        <taxon>Mucoromycetes</taxon>
        <taxon>Mucorales</taxon>
        <taxon>Lichtheimiaceae</taxon>
        <taxon>Lichtheimia</taxon>
    </lineage>
</organism>
<protein>
    <submittedName>
        <fullName evidence="1">Uncharacterized protein</fullName>
    </submittedName>
</protein>
<dbReference type="RefSeq" id="XP_058337310.1">
    <property type="nucleotide sequence ID" value="XM_058491927.1"/>
</dbReference>
<keyword evidence="2" id="KW-1185">Reference proteome</keyword>
<dbReference type="EMBL" id="JARTCD010000106">
    <property type="protein sequence ID" value="KAJ8652396.1"/>
    <property type="molecule type" value="Genomic_DNA"/>
</dbReference>
<dbReference type="GeneID" id="83219366"/>
<dbReference type="InterPro" id="IPR011990">
    <property type="entry name" value="TPR-like_helical_dom_sf"/>
</dbReference>
<dbReference type="Gene3D" id="3.80.10.10">
    <property type="entry name" value="Ribonuclease Inhibitor"/>
    <property type="match status" value="1"/>
</dbReference>
<dbReference type="InterPro" id="IPR032675">
    <property type="entry name" value="LRR_dom_sf"/>
</dbReference>
<dbReference type="SUPFAM" id="SSF48452">
    <property type="entry name" value="TPR-like"/>
    <property type="match status" value="1"/>
</dbReference>
<name>A0AAD7USM4_9FUNG</name>
<sequence length="658" mass="75162">MAVVENISWSELLRKPIVTAQHGNDGNRIATATELLSNSAQFDTALRDAAAIRTLLPVSGLGYLCAGDVYCQQGHHSAAISIYDQGLETVPESDPYYQQLQQHRMAAVANNDKRVDFISRLPLDIVITNIVPRMERVLSSRALHEPLYVSRTWQERILQQPNGLRFNSGRETNTFKKGHVQLIRFAPHVQTLYVSLLDVRFDDLFCQAHFSRLKELFLECDRTTPHLPVIHGLQMIADSLTHLTMFGCRGLQLRDILETCPNLVFLKATHGRAILPLSPSSIYPKMKHLALHRRLKRPRKHEDMVDVIRRFPSLRMLELTPMAESSLLPLLHKHCPYLLAVVFENSCRIFYRVTEIVYPNRKGIETVYLEGCNFYKQDDLIQFLHPQRDSLQLFQFHGDIEINDNASWAIWNGHVQHHHHQQQQPPDYSPSFPQLMDFHLTNIHPSTTGVPMTLWILLNAHNLATIHIHDTYFRPNIVNAMIKLNHLQKVHIDVVSNENDDSIHQFLGHHIALGNRSTLKDVIVETTHIEISAKPWMPLLSKLPRLKNLELLAAAISENCIPLMEEIGQGCPALENLILGMDGAELADGLLPPLRRHPNLKWLKIGADEPLSNHDLMALCTFRSLKELILLFTITEVDLLEMLNDHIPIVEIEIDDNE</sequence>
<gene>
    <name evidence="1" type="ORF">O0I10_011976</name>
</gene>
<dbReference type="Proteomes" id="UP001234581">
    <property type="component" value="Unassembled WGS sequence"/>
</dbReference>